<reference evidence="1" key="1">
    <citation type="journal article" date="2020" name="Nature">
        <title>Giant virus diversity and host interactions through global metagenomics.</title>
        <authorList>
            <person name="Schulz F."/>
            <person name="Roux S."/>
            <person name="Paez-Espino D."/>
            <person name="Jungbluth S."/>
            <person name="Walsh D.A."/>
            <person name="Denef V.J."/>
            <person name="McMahon K.D."/>
            <person name="Konstantinidis K.T."/>
            <person name="Eloe-Fadrosh E.A."/>
            <person name="Kyrpides N.C."/>
            <person name="Woyke T."/>
        </authorList>
    </citation>
    <scope>NUCLEOTIDE SEQUENCE</scope>
    <source>
        <strain evidence="1">GVMAG-S-ERX556022-25</strain>
    </source>
</reference>
<organism evidence="1">
    <name type="scientific">viral metagenome</name>
    <dbReference type="NCBI Taxonomy" id="1070528"/>
    <lineage>
        <taxon>unclassified sequences</taxon>
        <taxon>metagenomes</taxon>
        <taxon>organismal metagenomes</taxon>
    </lineage>
</organism>
<evidence type="ECO:0000313" key="1">
    <source>
        <dbReference type="EMBL" id="QHS84659.1"/>
    </source>
</evidence>
<dbReference type="InterPro" id="IPR008775">
    <property type="entry name" value="Phytyl_CoA_dOase-like"/>
</dbReference>
<proteinExistence type="predicted"/>
<dbReference type="AlphaFoldDB" id="A0A6C0AXH1"/>
<evidence type="ECO:0008006" key="2">
    <source>
        <dbReference type="Google" id="ProtNLM"/>
    </source>
</evidence>
<protein>
    <recommendedName>
        <fullName evidence="2">Phytanoyl-CoA dioxygenase</fullName>
    </recommendedName>
</protein>
<dbReference type="PANTHER" id="PTHR31630">
    <property type="entry name" value="PHYTANOYL-COA DIOXYGENASE-RELATED-RELATED"/>
    <property type="match status" value="1"/>
</dbReference>
<name>A0A6C0AXH1_9ZZZZ</name>
<dbReference type="Pfam" id="PF05721">
    <property type="entry name" value="PhyH"/>
    <property type="match status" value="1"/>
</dbReference>
<dbReference type="PANTHER" id="PTHR31630:SF6">
    <property type="entry name" value="PHYTANOYL-COA DIOXYGENASE-RELATED"/>
    <property type="match status" value="1"/>
</dbReference>
<accession>A0A6C0AXH1</accession>
<dbReference type="SUPFAM" id="SSF51197">
    <property type="entry name" value="Clavaminate synthase-like"/>
    <property type="match status" value="1"/>
</dbReference>
<sequence length="297" mass="35640">MDTDIYMNHIKQEIEEKGYVVIPNVLNNDEIIEYIYEFNKWMDSVEHLDYLHNVIDYHGIFKYYEVGHQRFAWLIRTNPKILNIFKSLWNTDELVVSFDGCCYYPKEYTGTPSYWIHSDQSSLKKGLNCIQSFVSLTSNKERTFIVYEGSHKLHEHHSTIYNIQNPSDWYPIEKEYIESIQDKKRTLEVEVGSLVLWDSRTFHQNTCGDSSCNEERLIQYLCYLPKNNDKNNQDEQYKRNYYFNTKRTTNHFPYPMLPVSLQPNIYNYYNNDNYTIDYSKLPQPNLNDLLDKINKLL</sequence>
<dbReference type="EMBL" id="MN738810">
    <property type="protein sequence ID" value="QHS84659.1"/>
    <property type="molecule type" value="Genomic_DNA"/>
</dbReference>
<dbReference type="Gene3D" id="2.60.120.620">
    <property type="entry name" value="q2cbj1_9rhob like domain"/>
    <property type="match status" value="1"/>
</dbReference>